<protein>
    <submittedName>
        <fullName evidence="3">DUF3492 domain-containing protein</fullName>
    </submittedName>
</protein>
<comment type="caution">
    <text evidence="3">The sequence shown here is derived from an EMBL/GenBank/DDBJ whole genome shotgun (WGS) entry which is preliminary data.</text>
</comment>
<reference evidence="3 4" key="1">
    <citation type="submission" date="2021-02" db="EMBL/GenBank/DDBJ databases">
        <title>Streptomyces spirodelae sp. nov., isolated from duckweed.</title>
        <authorList>
            <person name="Saimee Y."/>
            <person name="Duangmal K."/>
        </authorList>
    </citation>
    <scope>NUCLEOTIDE SEQUENCE [LARGE SCALE GENOMIC DNA]</scope>
    <source>
        <strain evidence="3 4">DSM 42105</strain>
    </source>
</reference>
<organism evidence="3 4">
    <name type="scientific">Streptomyces smyrnaeus</name>
    <dbReference type="NCBI Taxonomy" id="1387713"/>
    <lineage>
        <taxon>Bacteria</taxon>
        <taxon>Bacillati</taxon>
        <taxon>Actinomycetota</taxon>
        <taxon>Actinomycetes</taxon>
        <taxon>Kitasatosporales</taxon>
        <taxon>Streptomycetaceae</taxon>
        <taxon>Streptomyces</taxon>
    </lineage>
</organism>
<feature type="region of interest" description="Disordered" evidence="1">
    <location>
        <begin position="604"/>
        <end position="694"/>
    </location>
</feature>
<feature type="region of interest" description="Disordered" evidence="1">
    <location>
        <begin position="372"/>
        <end position="409"/>
    </location>
</feature>
<evidence type="ECO:0000259" key="2">
    <source>
        <dbReference type="Pfam" id="PF11997"/>
    </source>
</evidence>
<dbReference type="InterPro" id="IPR050194">
    <property type="entry name" value="Glycosyltransferase_grp1"/>
</dbReference>
<name>A0ABS3XU94_9ACTN</name>
<dbReference type="Proteomes" id="UP000721954">
    <property type="component" value="Unassembled WGS sequence"/>
</dbReference>
<dbReference type="Pfam" id="PF11997">
    <property type="entry name" value="DUF3492"/>
    <property type="match status" value="1"/>
</dbReference>
<dbReference type="PANTHER" id="PTHR45947">
    <property type="entry name" value="SULFOQUINOVOSYL TRANSFERASE SQD2"/>
    <property type="match status" value="1"/>
</dbReference>
<evidence type="ECO:0000313" key="4">
    <source>
        <dbReference type="Proteomes" id="UP000721954"/>
    </source>
</evidence>
<dbReference type="EMBL" id="JAFFZM010000006">
    <property type="protein sequence ID" value="MBO8198963.1"/>
    <property type="molecule type" value="Genomic_DNA"/>
</dbReference>
<keyword evidence="4" id="KW-1185">Reference proteome</keyword>
<dbReference type="Gene3D" id="3.40.50.2000">
    <property type="entry name" value="Glycogen Phosphorylase B"/>
    <property type="match status" value="2"/>
</dbReference>
<dbReference type="GeneID" id="96259272"/>
<feature type="domain" description="DUF3492" evidence="2">
    <location>
        <begin position="1"/>
        <end position="297"/>
    </location>
</feature>
<accession>A0ABS3XU94</accession>
<evidence type="ECO:0000256" key="1">
    <source>
        <dbReference type="SAM" id="MobiDB-lite"/>
    </source>
</evidence>
<feature type="region of interest" description="Disordered" evidence="1">
    <location>
        <begin position="563"/>
        <end position="585"/>
    </location>
</feature>
<dbReference type="SUPFAM" id="SSF53756">
    <property type="entry name" value="UDP-Glycosyltransferase/glycogen phosphorylase"/>
    <property type="match status" value="1"/>
</dbReference>
<dbReference type="PANTHER" id="PTHR45947:SF3">
    <property type="entry name" value="SULFOQUINOVOSYL TRANSFERASE SQD2"/>
    <property type="match status" value="1"/>
</dbReference>
<gene>
    <name evidence="3" type="ORF">JW613_11680</name>
</gene>
<evidence type="ECO:0000313" key="3">
    <source>
        <dbReference type="EMBL" id="MBO8198963.1"/>
    </source>
</evidence>
<dbReference type="RefSeq" id="WP_209210741.1">
    <property type="nucleotide sequence ID" value="NZ_JAFFZM010000006.1"/>
</dbReference>
<proteinExistence type="predicted"/>
<sequence>MRIALLTEGGYPYVRGESALWCDRLLRGLDGHEFALFALSRSARQEEAGWCALPPNVARVRTAPLWGPGPATGGVRGLACGSYGRRDKRRFREHFTALAEAVCRTETDADPSTGQADRFAAGLYGLAELAAERGGLATALRSESAVRILESVCRAPGALPAAHAAQVPDLLAVVERLERALRPLSLDWYGQRGQEPGLSAADLCHAVGAGPAALPGLLAKRAYGVPLLITEYGVRLREHYLTSAAGAVARGVAGAPVRALLASFQRRLAREAYAQAQLITPGNSHARRWQERCGADSERLRTVYPGMDAAPFETVGEQTTLLPPPDGARPPARPTLVWVGAGGPAKDLGTLLHAFAQVRAAVPEARLRIVETGGASGRTEPSAPPPGGGASRGRPGTPHGPAAHDGAAERDGAYTAHCRALAARLFPHGSADGAEPVTFEELGGPAVPTLADAYALGGVVVLSSVVEGFPVSLVEAMFCGRATVSTDVGAAPEVVGGTGLLVPPRDPGALADACTALLRDPARAARLGAAARARALELFTVRQNIEAFRGIYLELMSRHPVGREGAPAEEARPKDQVHPFAHPAESHLPGRWAAAAARRSGSAASSGLVSGASSSAVNGAESGAPGSAANSPEGRRPGSRPARRPSGTRTTKGSSAYVPSWARPDRTAREGAASQRPAVERAAVGAEPGEATAP</sequence>
<dbReference type="InterPro" id="IPR022622">
    <property type="entry name" value="DUF3492"/>
</dbReference>
<feature type="compositionally biased region" description="Low complexity" evidence="1">
    <location>
        <begin position="604"/>
        <end position="624"/>
    </location>
</feature>
<dbReference type="Pfam" id="PF13692">
    <property type="entry name" value="Glyco_trans_1_4"/>
    <property type="match status" value="1"/>
</dbReference>